<feature type="region of interest" description="Disordered" evidence="1">
    <location>
        <begin position="1"/>
        <end position="85"/>
    </location>
</feature>
<reference evidence="2" key="2">
    <citation type="submission" date="2022-03" db="EMBL/GenBank/DDBJ databases">
        <title>Draft title - Genomic analysis of global carrot germplasm unveils the trajectory of domestication and the origin of high carotenoid orange carrot.</title>
        <authorList>
            <person name="Iorizzo M."/>
            <person name="Ellison S."/>
            <person name="Senalik D."/>
            <person name="Macko-Podgorni A."/>
            <person name="Grzebelus D."/>
            <person name="Bostan H."/>
            <person name="Rolling W."/>
            <person name="Curaba J."/>
            <person name="Simon P."/>
        </authorList>
    </citation>
    <scope>NUCLEOTIDE SEQUENCE</scope>
    <source>
        <tissue evidence="2">Leaf</tissue>
    </source>
</reference>
<protein>
    <submittedName>
        <fullName evidence="2">Uncharacterized protein</fullName>
    </submittedName>
</protein>
<feature type="compositionally biased region" description="Polar residues" evidence="1">
    <location>
        <begin position="27"/>
        <end position="38"/>
    </location>
</feature>
<reference evidence="2" key="1">
    <citation type="journal article" date="2016" name="Nat. Genet.">
        <title>A high-quality carrot genome assembly provides new insights into carotenoid accumulation and asterid genome evolution.</title>
        <authorList>
            <person name="Iorizzo M."/>
            <person name="Ellison S."/>
            <person name="Senalik D."/>
            <person name="Zeng P."/>
            <person name="Satapoomin P."/>
            <person name="Huang J."/>
            <person name="Bowman M."/>
            <person name="Iovene M."/>
            <person name="Sanseverino W."/>
            <person name="Cavagnaro P."/>
            <person name="Yildiz M."/>
            <person name="Macko-Podgorni A."/>
            <person name="Moranska E."/>
            <person name="Grzebelus E."/>
            <person name="Grzebelus D."/>
            <person name="Ashrafi H."/>
            <person name="Zheng Z."/>
            <person name="Cheng S."/>
            <person name="Spooner D."/>
            <person name="Van Deynze A."/>
            <person name="Simon P."/>
        </authorList>
    </citation>
    <scope>NUCLEOTIDE SEQUENCE</scope>
    <source>
        <tissue evidence="2">Leaf</tissue>
    </source>
</reference>
<proteinExistence type="predicted"/>
<gene>
    <name evidence="2" type="ORF">DCAR_0519433</name>
</gene>
<evidence type="ECO:0000313" key="2">
    <source>
        <dbReference type="EMBL" id="WOH00077.1"/>
    </source>
</evidence>
<sequence>MTGMYLKARQSQHQCKSRLLTKHSEKSSALSSRTNLSKSEGLMEKPKRKTQKTLGPAKVEGGIHSFSSSGTGDVGHITKHNLGASETEPSLANALVLSPVSVKTTEEQYMIDYMSLALLTTGPKPHARESSVQNMQQARVSPSGQGNPLPGTCSLQ</sequence>
<name>A0A164XYP7_DAUCS</name>
<feature type="compositionally biased region" description="Polar residues" evidence="1">
    <location>
        <begin position="130"/>
        <end position="146"/>
    </location>
</feature>
<dbReference type="AlphaFoldDB" id="A0A164XYP7"/>
<evidence type="ECO:0000313" key="3">
    <source>
        <dbReference type="Proteomes" id="UP000077755"/>
    </source>
</evidence>
<organism evidence="2 3">
    <name type="scientific">Daucus carota subsp. sativus</name>
    <name type="common">Carrot</name>
    <dbReference type="NCBI Taxonomy" id="79200"/>
    <lineage>
        <taxon>Eukaryota</taxon>
        <taxon>Viridiplantae</taxon>
        <taxon>Streptophyta</taxon>
        <taxon>Embryophyta</taxon>
        <taxon>Tracheophyta</taxon>
        <taxon>Spermatophyta</taxon>
        <taxon>Magnoliopsida</taxon>
        <taxon>eudicotyledons</taxon>
        <taxon>Gunneridae</taxon>
        <taxon>Pentapetalae</taxon>
        <taxon>asterids</taxon>
        <taxon>campanulids</taxon>
        <taxon>Apiales</taxon>
        <taxon>Apiaceae</taxon>
        <taxon>Apioideae</taxon>
        <taxon>Scandiceae</taxon>
        <taxon>Daucinae</taxon>
        <taxon>Daucus</taxon>
        <taxon>Daucus sect. Daucus</taxon>
    </lineage>
</organism>
<accession>A0A164XYP7</accession>
<dbReference type="Proteomes" id="UP000077755">
    <property type="component" value="Chromosome 5"/>
</dbReference>
<keyword evidence="3" id="KW-1185">Reference proteome</keyword>
<dbReference type="Gramene" id="KZM93741">
    <property type="protein sequence ID" value="KZM93741"/>
    <property type="gene ID" value="DCAR_016986"/>
</dbReference>
<evidence type="ECO:0000256" key="1">
    <source>
        <dbReference type="SAM" id="MobiDB-lite"/>
    </source>
</evidence>
<feature type="region of interest" description="Disordered" evidence="1">
    <location>
        <begin position="123"/>
        <end position="156"/>
    </location>
</feature>
<dbReference type="EMBL" id="CP093347">
    <property type="protein sequence ID" value="WOH00077.1"/>
    <property type="molecule type" value="Genomic_DNA"/>
</dbReference>